<feature type="domain" description="NfeD-like C-terminal" evidence="1">
    <location>
        <begin position="7"/>
        <end position="62"/>
    </location>
</feature>
<protein>
    <recommendedName>
        <fullName evidence="1">NfeD-like C-terminal domain-containing protein</fullName>
    </recommendedName>
</protein>
<dbReference type="Gene3D" id="2.40.50.140">
    <property type="entry name" value="Nucleic acid-binding proteins"/>
    <property type="match status" value="1"/>
</dbReference>
<accession>A0A806KHH2</accession>
<organism evidence="2">
    <name type="scientific">uncultured bacterium contig00007</name>
    <dbReference type="NCBI Taxonomy" id="1181499"/>
    <lineage>
        <taxon>Bacteria</taxon>
        <taxon>environmental samples</taxon>
    </lineage>
</organism>
<evidence type="ECO:0000313" key="2">
    <source>
        <dbReference type="EMBL" id="AGS54075.1"/>
    </source>
</evidence>
<dbReference type="InterPro" id="IPR012340">
    <property type="entry name" value="NA-bd_OB-fold"/>
</dbReference>
<dbReference type="AlphaFoldDB" id="A0A806KHH2"/>
<dbReference type="EMBL" id="JQ844276">
    <property type="protein sequence ID" value="AGS54075.1"/>
    <property type="molecule type" value="Genomic_DNA"/>
</dbReference>
<dbReference type="SUPFAM" id="SSF141322">
    <property type="entry name" value="NfeD domain-like"/>
    <property type="match status" value="1"/>
</dbReference>
<name>A0A806KHH2_9BACT</name>
<dbReference type="Pfam" id="PF01957">
    <property type="entry name" value="NfeD"/>
    <property type="match status" value="1"/>
</dbReference>
<dbReference type="InterPro" id="IPR002810">
    <property type="entry name" value="NfeD-like_C"/>
</dbReference>
<reference evidence="2" key="1">
    <citation type="submission" date="2012-03" db="EMBL/GenBank/DDBJ databases">
        <title>Functional metagenomics reveals considerable lignocellulase gene clusters in the gut microbiome of a wood-feeding higher termite.</title>
        <authorList>
            <person name="Liu N."/>
        </authorList>
    </citation>
    <scope>NUCLEOTIDE SEQUENCE</scope>
</reference>
<evidence type="ECO:0000259" key="1">
    <source>
        <dbReference type="Pfam" id="PF01957"/>
    </source>
</evidence>
<proteinExistence type="predicted"/>
<sequence length="63" mass="7050">MFPQDYTALIGKIAVTDTDLSPKGTAMIDDEIYEVETEDGYVEAGRGVKVTRVRGKKIFVRRV</sequence>